<sequence>MQKFRAIFLTILGAKASIALLIIFCSLSFLFGQYLNDMNLFASSGAMVLAFGLIHTIKYTTLKKLANREVEISSRSGVTGPPLSVEESKKMREENLIRARIEVREEIKSEMLGVFLTIFGTFLWAYGGYIRIITPLVDWMQKLI</sequence>
<protein>
    <submittedName>
        <fullName evidence="2">Uncharacterized protein</fullName>
    </submittedName>
</protein>
<evidence type="ECO:0000313" key="3">
    <source>
        <dbReference type="Proteomes" id="UP000222168"/>
    </source>
</evidence>
<keyword evidence="1" id="KW-1133">Transmembrane helix</keyword>
<evidence type="ECO:0000256" key="1">
    <source>
        <dbReference type="SAM" id="Phobius"/>
    </source>
</evidence>
<dbReference type="EMBL" id="NJAK01000001">
    <property type="protein sequence ID" value="PHM61022.1"/>
    <property type="molecule type" value="Genomic_DNA"/>
</dbReference>
<evidence type="ECO:0000313" key="2">
    <source>
        <dbReference type="EMBL" id="PHM61022.1"/>
    </source>
</evidence>
<dbReference type="AlphaFoldDB" id="A0A2D0KCC4"/>
<accession>A0A2D0KCC4</accession>
<organism evidence="2 3">
    <name type="scientific">Xenorhabdus ishibashii</name>
    <dbReference type="NCBI Taxonomy" id="1034471"/>
    <lineage>
        <taxon>Bacteria</taxon>
        <taxon>Pseudomonadati</taxon>
        <taxon>Pseudomonadota</taxon>
        <taxon>Gammaproteobacteria</taxon>
        <taxon>Enterobacterales</taxon>
        <taxon>Morganellaceae</taxon>
        <taxon>Xenorhabdus</taxon>
    </lineage>
</organism>
<keyword evidence="1" id="KW-0812">Transmembrane</keyword>
<feature type="transmembrane region" description="Helical" evidence="1">
    <location>
        <begin position="112"/>
        <end position="133"/>
    </location>
</feature>
<dbReference type="Proteomes" id="UP000222168">
    <property type="component" value="Unassembled WGS sequence"/>
</dbReference>
<reference evidence="2 3" key="1">
    <citation type="journal article" date="2017" name="Nat. Microbiol.">
        <title>Natural product diversity associated with the nematode symbionts Photorhabdus and Xenorhabdus.</title>
        <authorList>
            <person name="Tobias N.J."/>
            <person name="Wolff H."/>
            <person name="Djahanschiri B."/>
            <person name="Grundmann F."/>
            <person name="Kronenwerth M."/>
            <person name="Shi Y.M."/>
            <person name="Simonyi S."/>
            <person name="Grun P."/>
            <person name="Shapiro-Ilan D."/>
            <person name="Pidot S.J."/>
            <person name="Stinear T.P."/>
            <person name="Ebersberger I."/>
            <person name="Bode H.B."/>
        </authorList>
    </citation>
    <scope>NUCLEOTIDE SEQUENCE [LARGE SCALE GENOMIC DNA]</scope>
    <source>
        <strain evidence="2 3">DSM 22670</strain>
    </source>
</reference>
<feature type="transmembrane region" description="Helical" evidence="1">
    <location>
        <begin position="7"/>
        <end position="32"/>
    </location>
</feature>
<comment type="caution">
    <text evidence="2">The sequence shown here is derived from an EMBL/GenBank/DDBJ whole genome shotgun (WGS) entry which is preliminary data.</text>
</comment>
<name>A0A2D0KCC4_9GAMM</name>
<keyword evidence="1" id="KW-0472">Membrane</keyword>
<keyword evidence="3" id="KW-1185">Reference proteome</keyword>
<feature type="transmembrane region" description="Helical" evidence="1">
    <location>
        <begin position="38"/>
        <end position="57"/>
    </location>
</feature>
<gene>
    <name evidence="2" type="ORF">Xish_00131</name>
</gene>
<proteinExistence type="predicted"/>
<dbReference type="RefSeq" id="WP_099116256.1">
    <property type="nucleotide sequence ID" value="NZ_NJAK01000001.1"/>
</dbReference>